<protein>
    <submittedName>
        <fullName evidence="2">Uncharacterized protein</fullName>
    </submittedName>
</protein>
<dbReference type="EMBL" id="LTAI01001211">
    <property type="protein sequence ID" value="ORD95977.1"/>
    <property type="molecule type" value="Genomic_DNA"/>
</dbReference>
<keyword evidence="1" id="KW-0472">Membrane</keyword>
<dbReference type="AlphaFoldDB" id="A0A1X0Q8B0"/>
<feature type="transmembrane region" description="Helical" evidence="1">
    <location>
        <begin position="32"/>
        <end position="54"/>
    </location>
</feature>
<dbReference type="VEuPathDB" id="MicrosporidiaDB:A0H76_560"/>
<comment type="caution">
    <text evidence="2">The sequence shown here is derived from an EMBL/GenBank/DDBJ whole genome shotgun (WGS) entry which is preliminary data.</text>
</comment>
<evidence type="ECO:0000256" key="1">
    <source>
        <dbReference type="SAM" id="Phobius"/>
    </source>
</evidence>
<proteinExistence type="predicted"/>
<reference evidence="2 3" key="1">
    <citation type="journal article" date="2017" name="Environ. Microbiol.">
        <title>Decay of the glycolytic pathway and adaptation to intranuclear parasitism within Enterocytozoonidae microsporidia.</title>
        <authorList>
            <person name="Wiredu Boakye D."/>
            <person name="Jaroenlak P."/>
            <person name="Prachumwat A."/>
            <person name="Williams T.A."/>
            <person name="Bateman K.S."/>
            <person name="Itsathitphaisarn O."/>
            <person name="Sritunyalucksana K."/>
            <person name="Paszkiewicz K.H."/>
            <person name="Moore K.A."/>
            <person name="Stentiford G.D."/>
            <person name="Williams B.A."/>
        </authorList>
    </citation>
    <scope>NUCLEOTIDE SEQUENCE [LARGE SCALE GENOMIC DNA]</scope>
    <source>
        <strain evidence="3">canceri</strain>
    </source>
</reference>
<keyword evidence="1" id="KW-1133">Transmembrane helix</keyword>
<evidence type="ECO:0000313" key="2">
    <source>
        <dbReference type="EMBL" id="ORD95977.1"/>
    </source>
</evidence>
<name>A0A1X0Q8B0_9MICR</name>
<accession>A0A1X0Q8B0</accession>
<organism evidence="2 3">
    <name type="scientific">Hepatospora eriocheir</name>
    <dbReference type="NCBI Taxonomy" id="1081669"/>
    <lineage>
        <taxon>Eukaryota</taxon>
        <taxon>Fungi</taxon>
        <taxon>Fungi incertae sedis</taxon>
        <taxon>Microsporidia</taxon>
        <taxon>Hepatosporidae</taxon>
        <taxon>Hepatospora</taxon>
    </lineage>
</organism>
<dbReference type="Proteomes" id="UP000192501">
    <property type="component" value="Unassembled WGS sequence"/>
</dbReference>
<sequence length="64" mass="7806">MLLKLLLISFKNQKHSFYVIRHYEMFVLNLEYMNISLIGMLIDYFKLQILLIILHYKILNSILM</sequence>
<keyword evidence="1" id="KW-0812">Transmembrane</keyword>
<evidence type="ECO:0000313" key="3">
    <source>
        <dbReference type="Proteomes" id="UP000192501"/>
    </source>
</evidence>
<gene>
    <name evidence="2" type="ORF">A0H76_560</name>
</gene>